<dbReference type="GO" id="GO:0016787">
    <property type="term" value="F:hydrolase activity"/>
    <property type="evidence" value="ECO:0007669"/>
    <property type="project" value="UniProtKB-KW"/>
</dbReference>
<dbReference type="CDD" id="cd16025">
    <property type="entry name" value="PAS_like"/>
    <property type="match status" value="1"/>
</dbReference>
<dbReference type="PANTHER" id="PTHR42693">
    <property type="entry name" value="ARYLSULFATASE FAMILY MEMBER"/>
    <property type="match status" value="1"/>
</dbReference>
<dbReference type="Gene3D" id="3.40.720.10">
    <property type="entry name" value="Alkaline Phosphatase, subunit A"/>
    <property type="match status" value="1"/>
</dbReference>
<dbReference type="Gene3D" id="3.30.1120.10">
    <property type="match status" value="1"/>
</dbReference>
<name>A0A2T4IZT0_9HYPH</name>
<evidence type="ECO:0000313" key="6">
    <source>
        <dbReference type="EMBL" id="PTE11088.1"/>
    </source>
</evidence>
<dbReference type="InterPro" id="IPR017850">
    <property type="entry name" value="Alkaline_phosphatase_core_sf"/>
</dbReference>
<evidence type="ECO:0000256" key="4">
    <source>
        <dbReference type="ARBA" id="ARBA00022837"/>
    </source>
</evidence>
<dbReference type="GO" id="GO:0046872">
    <property type="term" value="F:metal ion binding"/>
    <property type="evidence" value="ECO:0007669"/>
    <property type="project" value="UniProtKB-KW"/>
</dbReference>
<protein>
    <submittedName>
        <fullName evidence="6">Arylsulfatase</fullName>
    </submittedName>
</protein>
<evidence type="ECO:0000256" key="1">
    <source>
        <dbReference type="ARBA" id="ARBA00008779"/>
    </source>
</evidence>
<comment type="similarity">
    <text evidence="1">Belongs to the sulfatase family.</text>
</comment>
<dbReference type="Pfam" id="PF00884">
    <property type="entry name" value="Sulfatase"/>
    <property type="match status" value="1"/>
</dbReference>
<keyword evidence="7" id="KW-1185">Reference proteome</keyword>
<dbReference type="RefSeq" id="WP_107648528.1">
    <property type="nucleotide sequence ID" value="NZ_PZJX01000017.1"/>
</dbReference>
<evidence type="ECO:0000259" key="5">
    <source>
        <dbReference type="Pfam" id="PF00884"/>
    </source>
</evidence>
<dbReference type="AlphaFoldDB" id="A0A2T4IZT0"/>
<dbReference type="InterPro" id="IPR050738">
    <property type="entry name" value="Sulfatase"/>
</dbReference>
<evidence type="ECO:0000313" key="7">
    <source>
        <dbReference type="Proteomes" id="UP000240259"/>
    </source>
</evidence>
<evidence type="ECO:0000256" key="3">
    <source>
        <dbReference type="ARBA" id="ARBA00022801"/>
    </source>
</evidence>
<organism evidence="6 7">
    <name type="scientific">Mesorhizobium helmanticense</name>
    <dbReference type="NCBI Taxonomy" id="1776423"/>
    <lineage>
        <taxon>Bacteria</taxon>
        <taxon>Pseudomonadati</taxon>
        <taxon>Pseudomonadota</taxon>
        <taxon>Alphaproteobacteria</taxon>
        <taxon>Hyphomicrobiales</taxon>
        <taxon>Phyllobacteriaceae</taxon>
        <taxon>Mesorhizobium</taxon>
    </lineage>
</organism>
<dbReference type="InterPro" id="IPR000917">
    <property type="entry name" value="Sulfatase_N"/>
</dbReference>
<dbReference type="SUPFAM" id="SSF49899">
    <property type="entry name" value="Concanavalin A-like lectins/glucanases"/>
    <property type="match status" value="1"/>
</dbReference>
<keyword evidence="2" id="KW-0479">Metal-binding</keyword>
<evidence type="ECO:0000256" key="2">
    <source>
        <dbReference type="ARBA" id="ARBA00022723"/>
    </source>
</evidence>
<dbReference type="SUPFAM" id="SSF53649">
    <property type="entry name" value="Alkaline phosphatase-like"/>
    <property type="match status" value="1"/>
</dbReference>
<keyword evidence="4" id="KW-0106">Calcium</keyword>
<dbReference type="PANTHER" id="PTHR42693:SF43">
    <property type="entry name" value="BLL2667 PROTEIN"/>
    <property type="match status" value="1"/>
</dbReference>
<dbReference type="InterPro" id="IPR024607">
    <property type="entry name" value="Sulfatase_CS"/>
</dbReference>
<dbReference type="PROSITE" id="PS00523">
    <property type="entry name" value="SULFATASE_1"/>
    <property type="match status" value="1"/>
</dbReference>
<gene>
    <name evidence="6" type="ORF">C9427_07670</name>
</gene>
<dbReference type="EMBL" id="PZJX01000017">
    <property type="protein sequence ID" value="PTE11088.1"/>
    <property type="molecule type" value="Genomic_DNA"/>
</dbReference>
<keyword evidence="3" id="KW-0378">Hydrolase</keyword>
<reference evidence="6 7" key="1">
    <citation type="submission" date="2018-03" db="EMBL/GenBank/DDBJ databases">
        <title>Genome sequence of the symbiotic type strain Mesorhizobium helmanticense CSLC115NT isolated from Lotus corniculatus nodules.</title>
        <authorList>
            <person name="Sannazzaro A.I."/>
            <person name="Torres Tejerizo G.A."/>
            <person name="Dip D."/>
            <person name="Caballero M."/>
            <person name="Pistorio M."/>
            <person name="Estrella M.J."/>
        </authorList>
    </citation>
    <scope>NUCLEOTIDE SEQUENCE [LARGE SCALE GENOMIC DNA]</scope>
    <source>
        <strain evidence="6 7">CSLC115N</strain>
    </source>
</reference>
<accession>A0A2T4IZT0</accession>
<dbReference type="InterPro" id="IPR013320">
    <property type="entry name" value="ConA-like_dom_sf"/>
</dbReference>
<proteinExistence type="inferred from homology"/>
<dbReference type="Proteomes" id="UP000240259">
    <property type="component" value="Unassembled WGS sequence"/>
</dbReference>
<feature type="domain" description="Sulfatase N-terminal" evidence="5">
    <location>
        <begin position="48"/>
        <end position="464"/>
    </location>
</feature>
<comment type="caution">
    <text evidence="6">The sequence shown here is derived from an EMBL/GenBank/DDBJ whole genome shotgun (WGS) entry which is preliminary data.</text>
</comment>
<dbReference type="OrthoDB" id="9803751at2"/>
<sequence length="792" mass="87176">MSNENDKINRTALPIPSRARTGLVTYDAKDPDTKFPPIEQLRPPEGAPNVIVVLLDDVGFGASSAFGGPCNTPNAERLAARGLKYNRFHTTALCSPTRQALLTGRNHHSVGMGGITEIASGSPGYCSVLPNTMAPLAKTLKLNGYGTAQFGKCHEVPVWETSPAGPYTAWPTGGGGFEYFYGFIGGEAHQWYPSLYEGTTPIEVKKTPEEGYHFMEDMTDKAIGWIGQQKALMPDRPFFIYFAPGATHAPHHVPKEWADKYKGKFDQGWDEVRKETFARQKKLGVIPKDCELTARHEQIPSWDSMDEKMKPVLRRQMEVYAGFLEYADHHVGRLLDTLDQLKIADDTLIYYIIGDNGASAEGTLIGCYNEMANFNGLAALETPEFLMERLDKLGGPESYNHFAVGWAHAMNTPYQWTKQVASHWGGTRNGTIVSWPNGIKAKGEIRSQFHHVIDVAPTILEAAGLPHPVSVEGIQQAPIEGVSMVYSMNDAKAPDRHETQYFEMFGNRGIYHKGWTAVTRHKTPWLLHGENVPAFDDDVWELYDTSKDWSQAKNLAKEMPQKLHELQRLWLIEATRYNVLPLDDRVAERMNSDMAGRPVLIKGNTQILFGGMGRLSENSVLNMKNKSHSVSAEIDVPEGGAEGVIIAQGGNIGGWTLYVKDGKLKYCYNLIGVKHFFAESNGKIPSGSHQIRMEFDYDGGGVAKGGKANLFIDGKKVGEGRVDATAPTVFSADDGTDVGCDTGAPVSPDYGPRGNEFNGKIRGIQLAIGGDANHPDHQVSPEEALRVAMARQ</sequence>